<dbReference type="InterPro" id="IPR013087">
    <property type="entry name" value="Znf_C2H2_type"/>
</dbReference>
<dbReference type="Pfam" id="PF00096">
    <property type="entry name" value="zf-C2H2"/>
    <property type="match status" value="3"/>
</dbReference>
<dbReference type="PANTHER" id="PTHR24404">
    <property type="entry name" value="ZINC FINGER PROTEIN"/>
    <property type="match status" value="1"/>
</dbReference>
<dbReference type="PROSITE" id="PS50157">
    <property type="entry name" value="ZINC_FINGER_C2H2_2"/>
    <property type="match status" value="10"/>
</dbReference>
<keyword evidence="2" id="KW-0479">Metal-binding</keyword>
<dbReference type="Gene3D" id="3.30.160.60">
    <property type="entry name" value="Classic Zinc Finger"/>
    <property type="match status" value="11"/>
</dbReference>
<feature type="domain" description="C2H2-type" evidence="9">
    <location>
        <begin position="464"/>
        <end position="491"/>
    </location>
</feature>
<evidence type="ECO:0000256" key="5">
    <source>
        <dbReference type="ARBA" id="ARBA00022833"/>
    </source>
</evidence>
<proteinExistence type="predicted"/>
<dbReference type="PROSITE" id="PS00028">
    <property type="entry name" value="ZINC_FINGER_C2H2_1"/>
    <property type="match status" value="10"/>
</dbReference>
<dbReference type="PANTHER" id="PTHR24404:SF114">
    <property type="entry name" value="KLUMPFUSS, ISOFORM B-RELATED"/>
    <property type="match status" value="1"/>
</dbReference>
<feature type="domain" description="C2H2-type" evidence="9">
    <location>
        <begin position="436"/>
        <end position="463"/>
    </location>
</feature>
<sequence length="579" mass="65429">MSPLASDVLFSYHPWPWLRYIQYVASGPRCVPLAISALALDVLSLKCHSWTQIHCPQMSHPRNVTPGPGCVVPNLDMSPPCLDSCGSVCSMLMLWLFQGEVETYTDVFEDDVKCMSDTPTASHINYQSAVTSGLHDDCEDNKPVSGPEIPAVPLTHECRRKYSCDYCGRLIVLKTNLIQHIRIHGRKLFVAKIRSGKSATERSASFMCNNSYATNYLICETCGKSFNSESELVMHSGSHIGECSFNFTVCKKPFTKKKDLQNTYQETSLQLRGVQQIICSEKLPRYIRMHTGERPYNCKLCTKSFKWLSNLIVHNGKHSGERPFCCKLCNKSFSQKYYLVVHNGVHTGEHPYSCKLCPKSFKWRASLVMHNVTHDWKHSLICELCCKHFSRKIDLVVHNRVHTGERPYNCKRCLKSFKSRSGLFNHNATHTGERPFSCEQCNKSFPRKSSLSKHCRTHTGERPFTCTVCSKSFLQKGDLTIHKRTHTGEHPFCCKICNKLFVQKGQLVVHTRMHTGEQPFSCGVCDKSFYYKSTLAAISAGTELETLPAMPSSEAAVWHYQVNTRPAAADNVASLHMAA</sequence>
<protein>
    <recommendedName>
        <fullName evidence="9">C2H2-type domain-containing protein</fullName>
    </recommendedName>
</protein>
<evidence type="ECO:0000313" key="11">
    <source>
        <dbReference type="Proteomes" id="UP001159363"/>
    </source>
</evidence>
<evidence type="ECO:0000256" key="8">
    <source>
        <dbReference type="PROSITE-ProRule" id="PRU00042"/>
    </source>
</evidence>
<gene>
    <name evidence="10" type="ORF">PR048_020664</name>
</gene>
<dbReference type="Pfam" id="PF13912">
    <property type="entry name" value="zf-C2H2_6"/>
    <property type="match status" value="2"/>
</dbReference>
<dbReference type="SMART" id="SM00355">
    <property type="entry name" value="ZnF_C2H2"/>
    <property type="match status" value="10"/>
</dbReference>
<evidence type="ECO:0000256" key="1">
    <source>
        <dbReference type="ARBA" id="ARBA00004123"/>
    </source>
</evidence>
<feature type="domain" description="C2H2-type" evidence="9">
    <location>
        <begin position="352"/>
        <end position="379"/>
    </location>
</feature>
<keyword evidence="7" id="KW-0539">Nucleus</keyword>
<keyword evidence="4 8" id="KW-0863">Zinc-finger</keyword>
<comment type="caution">
    <text evidence="10">The sequence shown here is derived from an EMBL/GenBank/DDBJ whole genome shotgun (WGS) entry which is preliminary data.</text>
</comment>
<keyword evidence="5" id="KW-0862">Zinc</keyword>
<feature type="domain" description="C2H2-type" evidence="9">
    <location>
        <begin position="296"/>
        <end position="323"/>
    </location>
</feature>
<accession>A0ABQ9H6Y9</accession>
<evidence type="ECO:0000259" key="9">
    <source>
        <dbReference type="PROSITE" id="PS50157"/>
    </source>
</evidence>
<name>A0ABQ9H6Y9_9NEOP</name>
<dbReference type="SUPFAM" id="SSF57667">
    <property type="entry name" value="beta-beta-alpha zinc fingers"/>
    <property type="match status" value="7"/>
</dbReference>
<evidence type="ECO:0000256" key="6">
    <source>
        <dbReference type="ARBA" id="ARBA00023125"/>
    </source>
</evidence>
<feature type="domain" description="C2H2-type" evidence="9">
    <location>
        <begin position="380"/>
        <end position="407"/>
    </location>
</feature>
<comment type="subcellular location">
    <subcellularLocation>
        <location evidence="1">Nucleus</location>
    </subcellularLocation>
</comment>
<dbReference type="EMBL" id="JARBHB010000007">
    <property type="protein sequence ID" value="KAJ8880042.1"/>
    <property type="molecule type" value="Genomic_DNA"/>
</dbReference>
<organism evidence="10 11">
    <name type="scientific">Dryococelus australis</name>
    <dbReference type="NCBI Taxonomy" id="614101"/>
    <lineage>
        <taxon>Eukaryota</taxon>
        <taxon>Metazoa</taxon>
        <taxon>Ecdysozoa</taxon>
        <taxon>Arthropoda</taxon>
        <taxon>Hexapoda</taxon>
        <taxon>Insecta</taxon>
        <taxon>Pterygota</taxon>
        <taxon>Neoptera</taxon>
        <taxon>Polyneoptera</taxon>
        <taxon>Phasmatodea</taxon>
        <taxon>Verophasmatodea</taxon>
        <taxon>Anareolatae</taxon>
        <taxon>Phasmatidae</taxon>
        <taxon>Eurycanthinae</taxon>
        <taxon>Dryococelus</taxon>
    </lineage>
</organism>
<evidence type="ECO:0000256" key="2">
    <source>
        <dbReference type="ARBA" id="ARBA00022723"/>
    </source>
</evidence>
<evidence type="ECO:0000256" key="4">
    <source>
        <dbReference type="ARBA" id="ARBA00022771"/>
    </source>
</evidence>
<feature type="domain" description="C2H2-type" evidence="9">
    <location>
        <begin position="492"/>
        <end position="519"/>
    </location>
</feature>
<keyword evidence="6" id="KW-0238">DNA-binding</keyword>
<evidence type="ECO:0000256" key="3">
    <source>
        <dbReference type="ARBA" id="ARBA00022737"/>
    </source>
</evidence>
<dbReference type="InterPro" id="IPR036236">
    <property type="entry name" value="Znf_C2H2_sf"/>
</dbReference>
<keyword evidence="11" id="KW-1185">Reference proteome</keyword>
<reference evidence="10 11" key="1">
    <citation type="submission" date="2023-02" db="EMBL/GenBank/DDBJ databases">
        <title>LHISI_Scaffold_Assembly.</title>
        <authorList>
            <person name="Stuart O.P."/>
            <person name="Cleave R."/>
            <person name="Magrath M.J.L."/>
            <person name="Mikheyev A.S."/>
        </authorList>
    </citation>
    <scope>NUCLEOTIDE SEQUENCE [LARGE SCALE GENOMIC DNA]</scope>
    <source>
        <strain evidence="10">Daus_M_001</strain>
        <tissue evidence="10">Leg muscle</tissue>
    </source>
</reference>
<evidence type="ECO:0000313" key="10">
    <source>
        <dbReference type="EMBL" id="KAJ8880042.1"/>
    </source>
</evidence>
<keyword evidence="3" id="KW-0677">Repeat</keyword>
<evidence type="ECO:0000256" key="7">
    <source>
        <dbReference type="ARBA" id="ARBA00023242"/>
    </source>
</evidence>
<feature type="domain" description="C2H2-type" evidence="9">
    <location>
        <begin position="162"/>
        <end position="184"/>
    </location>
</feature>
<feature type="domain" description="C2H2-type" evidence="9">
    <location>
        <begin position="217"/>
        <end position="244"/>
    </location>
</feature>
<dbReference type="InterPro" id="IPR050589">
    <property type="entry name" value="Ikaros_C2H2-ZF"/>
</dbReference>
<feature type="domain" description="C2H2-type" evidence="9">
    <location>
        <begin position="408"/>
        <end position="435"/>
    </location>
</feature>
<feature type="domain" description="C2H2-type" evidence="9">
    <location>
        <begin position="324"/>
        <end position="351"/>
    </location>
</feature>
<dbReference type="Proteomes" id="UP001159363">
    <property type="component" value="Chromosome 6"/>
</dbReference>